<protein>
    <submittedName>
        <fullName evidence="1">Uncharacterized protein</fullName>
    </submittedName>
</protein>
<evidence type="ECO:0000313" key="1">
    <source>
        <dbReference type="EMBL" id="GES95944.1"/>
    </source>
</evidence>
<name>A0A8H3R0I6_9GLOM</name>
<comment type="caution">
    <text evidence="1">The sequence shown here is derived from an EMBL/GenBank/DDBJ whole genome shotgun (WGS) entry which is preliminary data.</text>
</comment>
<dbReference type="AlphaFoldDB" id="A0A8H3R0I6"/>
<gene>
    <name evidence="1" type="ORF">RCL2_002259900</name>
</gene>
<sequence length="111" mass="12616">METSLTNTYCHGCKTFKALSEFMGHGANSISKQLKTCNNCRQRFTQKRKRSAVINNQPNILEVIDIDFLSEVITNLLEDTSSNNQELHLHCQVNDVNDMQMDINGITIINI</sequence>
<organism evidence="1 2">
    <name type="scientific">Rhizophagus clarus</name>
    <dbReference type="NCBI Taxonomy" id="94130"/>
    <lineage>
        <taxon>Eukaryota</taxon>
        <taxon>Fungi</taxon>
        <taxon>Fungi incertae sedis</taxon>
        <taxon>Mucoromycota</taxon>
        <taxon>Glomeromycotina</taxon>
        <taxon>Glomeromycetes</taxon>
        <taxon>Glomerales</taxon>
        <taxon>Glomeraceae</taxon>
        <taxon>Rhizophagus</taxon>
    </lineage>
</organism>
<evidence type="ECO:0000313" key="2">
    <source>
        <dbReference type="Proteomes" id="UP000615446"/>
    </source>
</evidence>
<reference evidence="1" key="1">
    <citation type="submission" date="2019-10" db="EMBL/GenBank/DDBJ databases">
        <title>Conservation and host-specific expression of non-tandemly repeated heterogenous ribosome RNA gene in arbuscular mycorrhizal fungi.</title>
        <authorList>
            <person name="Maeda T."/>
            <person name="Kobayashi Y."/>
            <person name="Nakagawa T."/>
            <person name="Ezawa T."/>
            <person name="Yamaguchi K."/>
            <person name="Bino T."/>
            <person name="Nishimoto Y."/>
            <person name="Shigenobu S."/>
            <person name="Kawaguchi M."/>
        </authorList>
    </citation>
    <scope>NUCLEOTIDE SEQUENCE</scope>
    <source>
        <strain evidence="1">HR1</strain>
    </source>
</reference>
<dbReference type="OrthoDB" id="2441984at2759"/>
<dbReference type="Proteomes" id="UP000615446">
    <property type="component" value="Unassembled WGS sequence"/>
</dbReference>
<proteinExistence type="predicted"/>
<dbReference type="EMBL" id="BLAL01000246">
    <property type="protein sequence ID" value="GES95944.1"/>
    <property type="molecule type" value="Genomic_DNA"/>
</dbReference>
<accession>A0A8H3R0I6</accession>